<keyword evidence="6 9" id="KW-1133">Transmembrane helix</keyword>
<dbReference type="GO" id="GO:0022857">
    <property type="term" value="F:transmembrane transporter activity"/>
    <property type="evidence" value="ECO:0007669"/>
    <property type="project" value="UniProtKB-UniRule"/>
</dbReference>
<keyword evidence="12" id="KW-1185">Reference proteome</keyword>
<sequence>MRQRSTARALAAFGEALMRISALPGRYGAWIILVLTIVVIFSIVGAQLGWSHLFKWGFMIPLFGDHLNMTGVSELQWHLFALLIMLAGAYTMSMDQHIRVDVAASRFSARTKAVIDICGDLLLLMPFFGLLLWFSIDFVGMSYGFAEQSNSGGLVDRYLVKAVLPLGSALILVCAAGRVLRNVAWLIEPGIRAENLSGHEANQQKEQA</sequence>
<dbReference type="EMBL" id="SMBX01000012">
    <property type="protein sequence ID" value="TCU93193.1"/>
    <property type="molecule type" value="Genomic_DNA"/>
</dbReference>
<dbReference type="InterPro" id="IPR055348">
    <property type="entry name" value="DctQ"/>
</dbReference>
<comment type="function">
    <text evidence="9">Part of the tripartite ATP-independent periplasmic (TRAP) transport system.</text>
</comment>
<keyword evidence="2 9" id="KW-0813">Transport</keyword>
<dbReference type="PANTHER" id="PTHR35011:SF4">
    <property type="entry name" value="SLL1102 PROTEIN"/>
    <property type="match status" value="1"/>
</dbReference>
<dbReference type="OrthoDB" id="9795655at2"/>
<dbReference type="GO" id="GO:0005886">
    <property type="term" value="C:plasma membrane"/>
    <property type="evidence" value="ECO:0007669"/>
    <property type="project" value="UniProtKB-SubCell"/>
</dbReference>
<proteinExistence type="inferred from homology"/>
<evidence type="ECO:0000313" key="12">
    <source>
        <dbReference type="Proteomes" id="UP000294692"/>
    </source>
</evidence>
<feature type="transmembrane region" description="Helical" evidence="9">
    <location>
        <begin position="113"/>
        <end position="136"/>
    </location>
</feature>
<comment type="subunit">
    <text evidence="9">The complex comprises the extracytoplasmic solute receptor protein and the two transmembrane proteins.</text>
</comment>
<gene>
    <name evidence="11" type="ORF">EV686_11276</name>
</gene>
<dbReference type="InterPro" id="IPR007387">
    <property type="entry name" value="TRAP_DctQ"/>
</dbReference>
<keyword evidence="3" id="KW-1003">Cell membrane</keyword>
<feature type="domain" description="Tripartite ATP-independent periplasmic transporters DctQ component" evidence="10">
    <location>
        <begin position="69"/>
        <end position="183"/>
    </location>
</feature>
<protein>
    <recommendedName>
        <fullName evidence="9">TRAP transporter small permease protein</fullName>
    </recommendedName>
</protein>
<reference evidence="11 12" key="1">
    <citation type="submission" date="2019-03" db="EMBL/GenBank/DDBJ databases">
        <title>Genomic Encyclopedia of Type Strains, Phase IV (KMG-IV): sequencing the most valuable type-strain genomes for metagenomic binning, comparative biology and taxonomic classification.</title>
        <authorList>
            <person name="Goeker M."/>
        </authorList>
    </citation>
    <scope>NUCLEOTIDE SEQUENCE [LARGE SCALE GENOMIC DNA]</scope>
    <source>
        <strain evidence="11 12">DSM 100048</strain>
    </source>
</reference>
<dbReference type="RefSeq" id="WP_132478160.1">
    <property type="nucleotide sequence ID" value="NZ_JBEBWM010000027.1"/>
</dbReference>
<dbReference type="Pfam" id="PF04290">
    <property type="entry name" value="DctQ"/>
    <property type="match status" value="1"/>
</dbReference>
<comment type="similarity">
    <text evidence="8 9">Belongs to the TRAP transporter small permease family.</text>
</comment>
<evidence type="ECO:0000256" key="7">
    <source>
        <dbReference type="ARBA" id="ARBA00023136"/>
    </source>
</evidence>
<evidence type="ECO:0000256" key="9">
    <source>
        <dbReference type="RuleBase" id="RU369079"/>
    </source>
</evidence>
<dbReference type="PANTHER" id="PTHR35011">
    <property type="entry name" value="2,3-DIKETO-L-GULONATE TRAP TRANSPORTER SMALL PERMEASE PROTEIN YIAM"/>
    <property type="match status" value="1"/>
</dbReference>
<feature type="transmembrane region" description="Helical" evidence="9">
    <location>
        <begin position="75"/>
        <end position="92"/>
    </location>
</feature>
<comment type="subcellular location">
    <subcellularLocation>
        <location evidence="1 9">Cell inner membrane</location>
        <topology evidence="1 9">Multi-pass membrane protein</topology>
    </subcellularLocation>
</comment>
<evidence type="ECO:0000256" key="2">
    <source>
        <dbReference type="ARBA" id="ARBA00022448"/>
    </source>
</evidence>
<feature type="transmembrane region" description="Helical" evidence="9">
    <location>
        <begin position="27"/>
        <end position="50"/>
    </location>
</feature>
<keyword evidence="4 9" id="KW-0997">Cell inner membrane</keyword>
<dbReference type="AlphaFoldDB" id="A0A4R3URI4"/>
<keyword evidence="7 9" id="KW-0472">Membrane</keyword>
<evidence type="ECO:0000256" key="1">
    <source>
        <dbReference type="ARBA" id="ARBA00004429"/>
    </source>
</evidence>
<accession>A0A4R3URI4</accession>
<evidence type="ECO:0000256" key="6">
    <source>
        <dbReference type="ARBA" id="ARBA00022989"/>
    </source>
</evidence>
<evidence type="ECO:0000313" key="11">
    <source>
        <dbReference type="EMBL" id="TCU93193.1"/>
    </source>
</evidence>
<name>A0A4R3URI4_9BURK</name>
<keyword evidence="5 9" id="KW-0812">Transmembrane</keyword>
<evidence type="ECO:0000256" key="5">
    <source>
        <dbReference type="ARBA" id="ARBA00022692"/>
    </source>
</evidence>
<evidence type="ECO:0000256" key="4">
    <source>
        <dbReference type="ARBA" id="ARBA00022519"/>
    </source>
</evidence>
<evidence type="ECO:0000259" key="10">
    <source>
        <dbReference type="Pfam" id="PF04290"/>
    </source>
</evidence>
<comment type="caution">
    <text evidence="11">The sequence shown here is derived from an EMBL/GenBank/DDBJ whole genome shotgun (WGS) entry which is preliminary data.</text>
</comment>
<evidence type="ECO:0000256" key="3">
    <source>
        <dbReference type="ARBA" id="ARBA00022475"/>
    </source>
</evidence>
<dbReference type="Proteomes" id="UP000294692">
    <property type="component" value="Unassembled WGS sequence"/>
</dbReference>
<feature type="transmembrane region" description="Helical" evidence="9">
    <location>
        <begin position="158"/>
        <end position="180"/>
    </location>
</feature>
<organism evidence="11 12">
    <name type="scientific">Paracandidimonas soli</name>
    <dbReference type="NCBI Taxonomy" id="1917182"/>
    <lineage>
        <taxon>Bacteria</taxon>
        <taxon>Pseudomonadati</taxon>
        <taxon>Pseudomonadota</taxon>
        <taxon>Betaproteobacteria</taxon>
        <taxon>Burkholderiales</taxon>
        <taxon>Alcaligenaceae</taxon>
        <taxon>Paracandidimonas</taxon>
    </lineage>
</organism>
<evidence type="ECO:0000256" key="8">
    <source>
        <dbReference type="ARBA" id="ARBA00038436"/>
    </source>
</evidence>